<dbReference type="AlphaFoldDB" id="A0A518II35"/>
<keyword evidence="1" id="KW-0472">Membrane</keyword>
<evidence type="ECO:0000313" key="2">
    <source>
        <dbReference type="EMBL" id="QDV52755.1"/>
    </source>
</evidence>
<feature type="transmembrane region" description="Helical" evidence="1">
    <location>
        <begin position="69"/>
        <end position="87"/>
    </location>
</feature>
<dbReference type="Proteomes" id="UP000318313">
    <property type="component" value="Chromosome"/>
</dbReference>
<dbReference type="EMBL" id="CP037452">
    <property type="protein sequence ID" value="QDV52755.1"/>
    <property type="molecule type" value="Genomic_DNA"/>
</dbReference>
<sequence length="438" mass="49839">MSRDVTSTLFIIGYSLMAFGWSWLWFMVRHKEKWNMFVDCENAFWSRIGVSASFTEWCVQFEKSRNFKIVIGSISAAGTLFLTMLLLTGCSSEETGVPTPIVENPPLKPNVDSKSFTELEPYRDTTTKVFSTDFKSSKTITGSYIPNWKAFSNEITNQAPPDLQAWACLVRAEYQANYAFQQALGDFEERAIETADQAYEELKQALKIDSSCVDTREYVAVRVVLANLAQHASLINTGLWKKINEYPIGTPKTSIVSKQTIASLSHNSKKCMDLLARTDLHISTKMKEYSKETFRISIPEKFEEAGTEPDSVLSNSDINLNGYDSIIILCGRDVNFEVTNQMKSTSQHELLNEVADKRMKRIGDSVVCSGETTVCNVPARFFQTRKITIDGRLLSCQIYIFIKNEALYIMSFRCDADLFDEKREMFSQVRASFQFREK</sequence>
<keyword evidence="1" id="KW-1133">Transmembrane helix</keyword>
<protein>
    <submittedName>
        <fullName evidence="2">Uncharacterized protein</fullName>
    </submittedName>
</protein>
<keyword evidence="1" id="KW-0812">Transmembrane</keyword>
<accession>A0A518II35</accession>
<organism evidence="2 3">
    <name type="scientific">Gimesia fumaroli</name>
    <dbReference type="NCBI Taxonomy" id="2527976"/>
    <lineage>
        <taxon>Bacteria</taxon>
        <taxon>Pseudomonadati</taxon>
        <taxon>Planctomycetota</taxon>
        <taxon>Planctomycetia</taxon>
        <taxon>Planctomycetales</taxon>
        <taxon>Planctomycetaceae</taxon>
        <taxon>Gimesia</taxon>
    </lineage>
</organism>
<name>A0A518II35_9PLAN</name>
<proteinExistence type="predicted"/>
<reference evidence="2 3" key="1">
    <citation type="submission" date="2019-03" db="EMBL/GenBank/DDBJ databases">
        <title>Deep-cultivation of Planctomycetes and their phenomic and genomic characterization uncovers novel biology.</title>
        <authorList>
            <person name="Wiegand S."/>
            <person name="Jogler M."/>
            <person name="Boedeker C."/>
            <person name="Pinto D."/>
            <person name="Vollmers J."/>
            <person name="Rivas-Marin E."/>
            <person name="Kohn T."/>
            <person name="Peeters S.H."/>
            <person name="Heuer A."/>
            <person name="Rast P."/>
            <person name="Oberbeckmann S."/>
            <person name="Bunk B."/>
            <person name="Jeske O."/>
            <person name="Meyerdierks A."/>
            <person name="Storesund J.E."/>
            <person name="Kallscheuer N."/>
            <person name="Luecker S."/>
            <person name="Lage O.M."/>
            <person name="Pohl T."/>
            <person name="Merkel B.J."/>
            <person name="Hornburger P."/>
            <person name="Mueller R.-W."/>
            <person name="Bruemmer F."/>
            <person name="Labrenz M."/>
            <person name="Spormann A.M."/>
            <person name="Op den Camp H."/>
            <person name="Overmann J."/>
            <person name="Amann R."/>
            <person name="Jetten M.S.M."/>
            <person name="Mascher T."/>
            <person name="Medema M.H."/>
            <person name="Devos D.P."/>
            <person name="Kaster A.-K."/>
            <person name="Ovreas L."/>
            <person name="Rohde M."/>
            <person name="Galperin M.Y."/>
            <person name="Jogler C."/>
        </authorList>
    </citation>
    <scope>NUCLEOTIDE SEQUENCE [LARGE SCALE GENOMIC DNA]</scope>
    <source>
        <strain evidence="2 3">Enr17</strain>
    </source>
</reference>
<dbReference type="KEGG" id="gfm:Enr17x_48220"/>
<evidence type="ECO:0000256" key="1">
    <source>
        <dbReference type="SAM" id="Phobius"/>
    </source>
</evidence>
<gene>
    <name evidence="2" type="ORF">Enr17x_48220</name>
</gene>
<feature type="transmembrane region" description="Helical" evidence="1">
    <location>
        <begin position="6"/>
        <end position="26"/>
    </location>
</feature>
<evidence type="ECO:0000313" key="3">
    <source>
        <dbReference type="Proteomes" id="UP000318313"/>
    </source>
</evidence>
<dbReference type="Gene3D" id="3.40.1000.10">
    <property type="entry name" value="Mog1/PsbP, alpha/beta/alpha sandwich"/>
    <property type="match status" value="1"/>
</dbReference>
<keyword evidence="3" id="KW-1185">Reference proteome</keyword>